<keyword evidence="3" id="KW-1185">Reference proteome</keyword>
<dbReference type="Pfam" id="PF00583">
    <property type="entry name" value="Acetyltransf_1"/>
    <property type="match status" value="1"/>
</dbReference>
<gene>
    <name evidence="2" type="ORF">SAMN05660742_10962</name>
</gene>
<accession>A0A1H6ZQY8</accession>
<evidence type="ECO:0000313" key="3">
    <source>
        <dbReference type="Proteomes" id="UP000199662"/>
    </source>
</evidence>
<evidence type="ECO:0000313" key="2">
    <source>
        <dbReference type="EMBL" id="SEJ51225.1"/>
    </source>
</evidence>
<dbReference type="InterPro" id="IPR016181">
    <property type="entry name" value="Acyl_CoA_acyltransferase"/>
</dbReference>
<protein>
    <submittedName>
        <fullName evidence="2">Putative beta-lysine N-acetyltransferase</fullName>
    </submittedName>
</protein>
<sequence>MILAQKEPIDKLLDEAHQLSYHATQETDTFKVLFFIDFVNNRLKIEDYTCENYDDFVGFLETTAQKHNLYKIIIVAKQKDWEALFVRDFLLEALHPSFFKGEPGFHLAKFTNIERQESNHRLIEKALLKKVQESPHTSRDLPSEYTIKTADPVSIPELSNLYTSVFSTYPSPMNDHTYLEKIMQKTSIFKIMLYQNKIISAASIDVDQRTSSAELTDCATIKKHSGKGLMSHLVKSLESEAKQLQLITLYSIARASSVGMNSVFFHNMYNYYGCLINNCHICGQFENMNIWSKKIN</sequence>
<dbReference type="InterPro" id="IPR000182">
    <property type="entry name" value="GNAT_dom"/>
</dbReference>
<evidence type="ECO:0000259" key="1">
    <source>
        <dbReference type="PROSITE" id="PS51186"/>
    </source>
</evidence>
<dbReference type="NCBIfam" id="TIGR03827">
    <property type="entry name" value="GNAT_ablB"/>
    <property type="match status" value="1"/>
</dbReference>
<name>A0A1H6ZQY8_9FIRM</name>
<feature type="domain" description="N-acetyltransferase" evidence="1">
    <location>
        <begin position="145"/>
        <end position="277"/>
    </location>
</feature>
<dbReference type="EMBL" id="FNZK01000009">
    <property type="protein sequence ID" value="SEJ51225.1"/>
    <property type="molecule type" value="Genomic_DNA"/>
</dbReference>
<dbReference type="InterPro" id="IPR022525">
    <property type="entry name" value="GNAT_AblB"/>
</dbReference>
<organism evidence="2 3">
    <name type="scientific">Propionispira arboris</name>
    <dbReference type="NCBI Taxonomy" id="84035"/>
    <lineage>
        <taxon>Bacteria</taxon>
        <taxon>Bacillati</taxon>
        <taxon>Bacillota</taxon>
        <taxon>Negativicutes</taxon>
        <taxon>Selenomonadales</taxon>
        <taxon>Selenomonadaceae</taxon>
        <taxon>Propionispira</taxon>
    </lineage>
</organism>
<keyword evidence="2" id="KW-0808">Transferase</keyword>
<reference evidence="3" key="1">
    <citation type="submission" date="2016-10" db="EMBL/GenBank/DDBJ databases">
        <authorList>
            <person name="Varghese N."/>
            <person name="Submissions S."/>
        </authorList>
    </citation>
    <scope>NUCLEOTIDE SEQUENCE [LARGE SCALE GENOMIC DNA]</scope>
    <source>
        <strain evidence="3">DSM 2179</strain>
    </source>
</reference>
<dbReference type="AlphaFoldDB" id="A0A1H6ZQY8"/>
<dbReference type="Proteomes" id="UP000199662">
    <property type="component" value="Unassembled WGS sequence"/>
</dbReference>
<dbReference type="Gene3D" id="3.40.630.30">
    <property type="match status" value="1"/>
</dbReference>
<dbReference type="STRING" id="84035.SAMN05660742_10962"/>
<dbReference type="SUPFAM" id="SSF55729">
    <property type="entry name" value="Acyl-CoA N-acyltransferases (Nat)"/>
    <property type="match status" value="1"/>
</dbReference>
<dbReference type="GO" id="GO:0008080">
    <property type="term" value="F:N-acetyltransferase activity"/>
    <property type="evidence" value="ECO:0007669"/>
    <property type="project" value="InterPro"/>
</dbReference>
<dbReference type="RefSeq" id="WP_091831430.1">
    <property type="nucleotide sequence ID" value="NZ_FNZK01000009.1"/>
</dbReference>
<proteinExistence type="predicted"/>
<dbReference type="PROSITE" id="PS51186">
    <property type="entry name" value="GNAT"/>
    <property type="match status" value="1"/>
</dbReference>